<dbReference type="AlphaFoldDB" id="A0A9J6DDB8"/>
<keyword evidence="2" id="KW-0723">Serine/threonine-protein kinase</keyword>
<evidence type="ECO:0000313" key="12">
    <source>
        <dbReference type="EMBL" id="KAH8019929.1"/>
    </source>
</evidence>
<dbReference type="GO" id="GO:0005737">
    <property type="term" value="C:cytoplasm"/>
    <property type="evidence" value="ECO:0007669"/>
    <property type="project" value="TreeGrafter"/>
</dbReference>
<sequence>MELCSKNLADWLAARNQRLADPESAESSISIIPEAMSIFKQILSGVEYVHSKGFIHRDIKPQNIMFGLEGSLVKLGDFGLATRTNQQESSTRQFPWASQSGHTQVEGTSLYAAPEQRQQASYDSKVDIYSLGLVLTELLCPFSTGHERITELNELREGNLPSALQAHSEDVVWSFHINCSEFYRLFNCSQPFVWR</sequence>
<dbReference type="Pfam" id="PF00069">
    <property type="entry name" value="Pkinase"/>
    <property type="match status" value="1"/>
</dbReference>
<dbReference type="EMBL" id="JABSTU010000010">
    <property type="protein sequence ID" value="KAH8019929.1"/>
    <property type="molecule type" value="Genomic_DNA"/>
</dbReference>
<gene>
    <name evidence="12" type="ORF">HPB51_023571</name>
</gene>
<evidence type="ECO:0000256" key="1">
    <source>
        <dbReference type="ARBA" id="ARBA00012513"/>
    </source>
</evidence>
<dbReference type="EC" id="2.7.11.1" evidence="1"/>
<evidence type="ECO:0000313" key="13">
    <source>
        <dbReference type="Proteomes" id="UP000821866"/>
    </source>
</evidence>
<reference evidence="12" key="2">
    <citation type="submission" date="2021-09" db="EMBL/GenBank/DDBJ databases">
        <authorList>
            <person name="Jia N."/>
            <person name="Wang J."/>
            <person name="Shi W."/>
            <person name="Du L."/>
            <person name="Sun Y."/>
            <person name="Zhan W."/>
            <person name="Jiang J."/>
            <person name="Wang Q."/>
            <person name="Zhang B."/>
            <person name="Ji P."/>
            <person name="Sakyi L.B."/>
            <person name="Cui X."/>
            <person name="Yuan T."/>
            <person name="Jiang B."/>
            <person name="Yang W."/>
            <person name="Lam T.T.-Y."/>
            <person name="Chang Q."/>
            <person name="Ding S."/>
            <person name="Wang X."/>
            <person name="Zhu J."/>
            <person name="Ruan X."/>
            <person name="Zhao L."/>
            <person name="Wei J."/>
            <person name="Que T."/>
            <person name="Du C."/>
            <person name="Cheng J."/>
            <person name="Dai P."/>
            <person name="Han X."/>
            <person name="Huang E."/>
            <person name="Gao Y."/>
            <person name="Liu J."/>
            <person name="Shao H."/>
            <person name="Ye R."/>
            <person name="Li L."/>
            <person name="Wei W."/>
            <person name="Wang X."/>
            <person name="Wang C."/>
            <person name="Huo Q."/>
            <person name="Li W."/>
            <person name="Guo W."/>
            <person name="Chen H."/>
            <person name="Chen S."/>
            <person name="Zhou L."/>
            <person name="Zhou L."/>
            <person name="Ni X."/>
            <person name="Tian J."/>
            <person name="Zhou Y."/>
            <person name="Sheng Y."/>
            <person name="Liu T."/>
            <person name="Pan Y."/>
            <person name="Xia L."/>
            <person name="Li J."/>
            <person name="Zhao F."/>
            <person name="Cao W."/>
        </authorList>
    </citation>
    <scope>NUCLEOTIDE SEQUENCE</scope>
    <source>
        <strain evidence="12">Rmic-2018</strain>
        <tissue evidence="12">Larvae</tissue>
    </source>
</reference>
<dbReference type="InterPro" id="IPR008271">
    <property type="entry name" value="Ser/Thr_kinase_AS"/>
</dbReference>
<keyword evidence="13" id="KW-1185">Reference proteome</keyword>
<comment type="caution">
    <text evidence="12">The sequence shown here is derived from an EMBL/GenBank/DDBJ whole genome shotgun (WGS) entry which is preliminary data.</text>
</comment>
<evidence type="ECO:0000256" key="7">
    <source>
        <dbReference type="ARBA" id="ARBA00023193"/>
    </source>
</evidence>
<dbReference type="GO" id="GO:0005524">
    <property type="term" value="F:ATP binding"/>
    <property type="evidence" value="ECO:0007669"/>
    <property type="project" value="UniProtKB-KW"/>
</dbReference>
<protein>
    <recommendedName>
        <fullName evidence="1">non-specific serine/threonine protein kinase</fullName>
        <ecNumber evidence="1">2.7.11.1</ecNumber>
    </recommendedName>
</protein>
<dbReference type="PANTHER" id="PTHR11042">
    <property type="entry name" value="EUKARYOTIC TRANSLATION INITIATION FACTOR 2-ALPHA KINASE EIF2-ALPHA KINASE -RELATED"/>
    <property type="match status" value="1"/>
</dbReference>
<organism evidence="12 13">
    <name type="scientific">Rhipicephalus microplus</name>
    <name type="common">Cattle tick</name>
    <name type="synonym">Boophilus microplus</name>
    <dbReference type="NCBI Taxonomy" id="6941"/>
    <lineage>
        <taxon>Eukaryota</taxon>
        <taxon>Metazoa</taxon>
        <taxon>Ecdysozoa</taxon>
        <taxon>Arthropoda</taxon>
        <taxon>Chelicerata</taxon>
        <taxon>Arachnida</taxon>
        <taxon>Acari</taxon>
        <taxon>Parasitiformes</taxon>
        <taxon>Ixodida</taxon>
        <taxon>Ixodoidea</taxon>
        <taxon>Ixodidae</taxon>
        <taxon>Rhipicephalinae</taxon>
        <taxon>Rhipicephalus</taxon>
        <taxon>Boophilus</taxon>
    </lineage>
</organism>
<keyword evidence="5" id="KW-0418">Kinase</keyword>
<evidence type="ECO:0000259" key="11">
    <source>
        <dbReference type="PROSITE" id="PS50011"/>
    </source>
</evidence>
<dbReference type="GO" id="GO:0004694">
    <property type="term" value="F:eukaryotic translation initiation factor 2alpha kinase activity"/>
    <property type="evidence" value="ECO:0007669"/>
    <property type="project" value="TreeGrafter"/>
</dbReference>
<comment type="catalytic activity">
    <reaction evidence="10">
        <text>L-seryl-[protein] + ATP = O-phospho-L-seryl-[protein] + ADP + H(+)</text>
        <dbReference type="Rhea" id="RHEA:17989"/>
        <dbReference type="Rhea" id="RHEA-COMP:9863"/>
        <dbReference type="Rhea" id="RHEA-COMP:11604"/>
        <dbReference type="ChEBI" id="CHEBI:15378"/>
        <dbReference type="ChEBI" id="CHEBI:29999"/>
        <dbReference type="ChEBI" id="CHEBI:30616"/>
        <dbReference type="ChEBI" id="CHEBI:83421"/>
        <dbReference type="ChEBI" id="CHEBI:456216"/>
        <dbReference type="EC" id="2.7.11.1"/>
    </reaction>
    <physiologicalReaction direction="left-to-right" evidence="10">
        <dbReference type="Rhea" id="RHEA:17990"/>
    </physiologicalReaction>
</comment>
<evidence type="ECO:0000256" key="2">
    <source>
        <dbReference type="ARBA" id="ARBA00022527"/>
    </source>
</evidence>
<dbReference type="InterPro" id="IPR000719">
    <property type="entry name" value="Prot_kinase_dom"/>
</dbReference>
<dbReference type="SUPFAM" id="SSF56112">
    <property type="entry name" value="Protein kinase-like (PK-like)"/>
    <property type="match status" value="1"/>
</dbReference>
<evidence type="ECO:0000256" key="5">
    <source>
        <dbReference type="ARBA" id="ARBA00022777"/>
    </source>
</evidence>
<dbReference type="GO" id="GO:0005634">
    <property type="term" value="C:nucleus"/>
    <property type="evidence" value="ECO:0007669"/>
    <property type="project" value="TreeGrafter"/>
</dbReference>
<keyword evidence="3" id="KW-0808">Transferase</keyword>
<dbReference type="VEuPathDB" id="VectorBase:LOC119176270"/>
<evidence type="ECO:0000256" key="6">
    <source>
        <dbReference type="ARBA" id="ARBA00022840"/>
    </source>
</evidence>
<comment type="similarity">
    <text evidence="8">Belongs to the protein kinase superfamily. Ser/Thr protein kinase family. GCN2 subfamily.</text>
</comment>
<accession>A0A9J6DDB8</accession>
<dbReference type="Gene3D" id="1.10.510.10">
    <property type="entry name" value="Transferase(Phosphotransferase) domain 1"/>
    <property type="match status" value="1"/>
</dbReference>
<dbReference type="InterPro" id="IPR050339">
    <property type="entry name" value="CC_SR_Kinase"/>
</dbReference>
<evidence type="ECO:0000256" key="4">
    <source>
        <dbReference type="ARBA" id="ARBA00022741"/>
    </source>
</evidence>
<dbReference type="PROSITE" id="PS00108">
    <property type="entry name" value="PROTEIN_KINASE_ST"/>
    <property type="match status" value="1"/>
</dbReference>
<evidence type="ECO:0000256" key="10">
    <source>
        <dbReference type="ARBA" id="ARBA00048977"/>
    </source>
</evidence>
<dbReference type="SMART" id="SM00220">
    <property type="entry name" value="S_TKc"/>
    <property type="match status" value="1"/>
</dbReference>
<reference evidence="12" key="1">
    <citation type="journal article" date="2020" name="Cell">
        <title>Large-Scale Comparative Analyses of Tick Genomes Elucidate Their Genetic Diversity and Vector Capacities.</title>
        <authorList>
            <consortium name="Tick Genome and Microbiome Consortium (TIGMIC)"/>
            <person name="Jia N."/>
            <person name="Wang J."/>
            <person name="Shi W."/>
            <person name="Du L."/>
            <person name="Sun Y."/>
            <person name="Zhan W."/>
            <person name="Jiang J.F."/>
            <person name="Wang Q."/>
            <person name="Zhang B."/>
            <person name="Ji P."/>
            <person name="Bell-Sakyi L."/>
            <person name="Cui X.M."/>
            <person name="Yuan T.T."/>
            <person name="Jiang B.G."/>
            <person name="Yang W.F."/>
            <person name="Lam T.T."/>
            <person name="Chang Q.C."/>
            <person name="Ding S.J."/>
            <person name="Wang X.J."/>
            <person name="Zhu J.G."/>
            <person name="Ruan X.D."/>
            <person name="Zhao L."/>
            <person name="Wei J.T."/>
            <person name="Ye R.Z."/>
            <person name="Que T.C."/>
            <person name="Du C.H."/>
            <person name="Zhou Y.H."/>
            <person name="Cheng J.X."/>
            <person name="Dai P.F."/>
            <person name="Guo W.B."/>
            <person name="Han X.H."/>
            <person name="Huang E.J."/>
            <person name="Li L.F."/>
            <person name="Wei W."/>
            <person name="Gao Y.C."/>
            <person name="Liu J.Z."/>
            <person name="Shao H.Z."/>
            <person name="Wang X."/>
            <person name="Wang C.C."/>
            <person name="Yang T.C."/>
            <person name="Huo Q.B."/>
            <person name="Li W."/>
            <person name="Chen H.Y."/>
            <person name="Chen S.E."/>
            <person name="Zhou L.G."/>
            <person name="Ni X.B."/>
            <person name="Tian J.H."/>
            <person name="Sheng Y."/>
            <person name="Liu T."/>
            <person name="Pan Y.S."/>
            <person name="Xia L.Y."/>
            <person name="Li J."/>
            <person name="Zhao F."/>
            <person name="Cao W.C."/>
        </authorList>
    </citation>
    <scope>NUCLEOTIDE SEQUENCE</scope>
    <source>
        <strain evidence="12">Rmic-2018</strain>
    </source>
</reference>
<evidence type="ECO:0000256" key="3">
    <source>
        <dbReference type="ARBA" id="ARBA00022679"/>
    </source>
</evidence>
<feature type="domain" description="Protein kinase" evidence="11">
    <location>
        <begin position="1"/>
        <end position="195"/>
    </location>
</feature>
<dbReference type="PROSITE" id="PS50011">
    <property type="entry name" value="PROTEIN_KINASE_DOM"/>
    <property type="match status" value="1"/>
</dbReference>
<dbReference type="PANTHER" id="PTHR11042:SF160">
    <property type="entry name" value="EUKARYOTIC TRANSLATION INITIATION FACTOR 2-ALPHA KINASE 1"/>
    <property type="match status" value="1"/>
</dbReference>
<keyword evidence="4" id="KW-0547">Nucleotide-binding</keyword>
<evidence type="ECO:0000256" key="9">
    <source>
        <dbReference type="ARBA" id="ARBA00048659"/>
    </source>
</evidence>
<name>A0A9J6DDB8_RHIMP</name>
<keyword evidence="7" id="KW-0652">Protein synthesis inhibitor</keyword>
<dbReference type="GO" id="GO:0017148">
    <property type="term" value="P:negative regulation of translation"/>
    <property type="evidence" value="ECO:0007669"/>
    <property type="project" value="UniProtKB-KW"/>
</dbReference>
<evidence type="ECO:0000256" key="8">
    <source>
        <dbReference type="ARBA" id="ARBA00037982"/>
    </source>
</evidence>
<comment type="catalytic activity">
    <reaction evidence="9">
        <text>L-threonyl-[protein] + ATP = O-phospho-L-threonyl-[protein] + ADP + H(+)</text>
        <dbReference type="Rhea" id="RHEA:46608"/>
        <dbReference type="Rhea" id="RHEA-COMP:11060"/>
        <dbReference type="Rhea" id="RHEA-COMP:11605"/>
        <dbReference type="ChEBI" id="CHEBI:15378"/>
        <dbReference type="ChEBI" id="CHEBI:30013"/>
        <dbReference type="ChEBI" id="CHEBI:30616"/>
        <dbReference type="ChEBI" id="CHEBI:61977"/>
        <dbReference type="ChEBI" id="CHEBI:456216"/>
        <dbReference type="EC" id="2.7.11.1"/>
    </reaction>
    <physiologicalReaction direction="left-to-right" evidence="9">
        <dbReference type="Rhea" id="RHEA:46609"/>
    </physiologicalReaction>
</comment>
<proteinExistence type="inferred from homology"/>
<dbReference type="Proteomes" id="UP000821866">
    <property type="component" value="Chromosome 8"/>
</dbReference>
<dbReference type="InterPro" id="IPR011009">
    <property type="entry name" value="Kinase-like_dom_sf"/>
</dbReference>
<keyword evidence="6" id="KW-0067">ATP-binding</keyword>